<dbReference type="KEGG" id="cle:Clole_0887"/>
<accession>F2JQ72</accession>
<dbReference type="HOGENOM" id="CLU_2286435_0_0_9"/>
<dbReference type="Proteomes" id="UP000008467">
    <property type="component" value="Chromosome"/>
</dbReference>
<keyword evidence="3" id="KW-1185">Reference proteome</keyword>
<organism evidence="2 3">
    <name type="scientific">Cellulosilyticum lentocellum (strain ATCC 49066 / DSM 5427 / NCIMB 11756 / RHM5)</name>
    <name type="common">Clostridium lentocellum</name>
    <dbReference type="NCBI Taxonomy" id="642492"/>
    <lineage>
        <taxon>Bacteria</taxon>
        <taxon>Bacillati</taxon>
        <taxon>Bacillota</taxon>
        <taxon>Clostridia</taxon>
        <taxon>Lachnospirales</taxon>
        <taxon>Cellulosilyticaceae</taxon>
        <taxon>Cellulosilyticum</taxon>
    </lineage>
</organism>
<dbReference type="RefSeq" id="WP_013655921.1">
    <property type="nucleotide sequence ID" value="NC_015275.1"/>
</dbReference>
<evidence type="ECO:0000313" key="2">
    <source>
        <dbReference type="EMBL" id="ADZ82620.1"/>
    </source>
</evidence>
<dbReference type="AlphaFoldDB" id="F2JQ72"/>
<dbReference type="STRING" id="642492.Clole_0887"/>
<name>F2JQ72_CELLD</name>
<reference evidence="2 3" key="1">
    <citation type="journal article" date="2011" name="J. Bacteriol.">
        <title>Complete genome sequence of the cellulose-degrading bacterium Cellulosilyticum lentocellum.</title>
        <authorList>
            <consortium name="US DOE Joint Genome Institute"/>
            <person name="Miller D.A."/>
            <person name="Suen G."/>
            <person name="Bruce D."/>
            <person name="Copeland A."/>
            <person name="Cheng J.F."/>
            <person name="Detter C."/>
            <person name="Goodwin L.A."/>
            <person name="Han C.S."/>
            <person name="Hauser L.J."/>
            <person name="Land M.L."/>
            <person name="Lapidus A."/>
            <person name="Lucas S."/>
            <person name="Meincke L."/>
            <person name="Pitluck S."/>
            <person name="Tapia R."/>
            <person name="Teshima H."/>
            <person name="Woyke T."/>
            <person name="Fox B.G."/>
            <person name="Angert E.R."/>
            <person name="Currie C.R."/>
        </authorList>
    </citation>
    <scope>NUCLEOTIDE SEQUENCE [LARGE SCALE GENOMIC DNA]</scope>
    <source>
        <strain evidence="3">ATCC 49066 / DSM 5427 / NCIMB 11756 / RHM5</strain>
    </source>
</reference>
<proteinExistence type="predicted"/>
<gene>
    <name evidence="2" type="ordered locus">Clole_0887</name>
</gene>
<protein>
    <recommendedName>
        <fullName evidence="4">Septum formation initiator</fullName>
    </recommendedName>
</protein>
<keyword evidence="1" id="KW-0812">Transmembrane</keyword>
<evidence type="ECO:0000256" key="1">
    <source>
        <dbReference type="SAM" id="Phobius"/>
    </source>
</evidence>
<evidence type="ECO:0008006" key="4">
    <source>
        <dbReference type="Google" id="ProtNLM"/>
    </source>
</evidence>
<dbReference type="PROSITE" id="PS51257">
    <property type="entry name" value="PROKAR_LIPOPROTEIN"/>
    <property type="match status" value="1"/>
</dbReference>
<sequence length="101" mass="11628">MKRNNLHFGKSKNRFYMTLLWITGGACVVTSILLGSFVYTNMSLNKYHVTINQLSSELDSIKSMTDEMVQQEKEYKNQLEGLSQELAKYEPIVIPESMKSE</sequence>
<dbReference type="EMBL" id="CP002582">
    <property type="protein sequence ID" value="ADZ82620.1"/>
    <property type="molecule type" value="Genomic_DNA"/>
</dbReference>
<evidence type="ECO:0000313" key="3">
    <source>
        <dbReference type="Proteomes" id="UP000008467"/>
    </source>
</evidence>
<feature type="transmembrane region" description="Helical" evidence="1">
    <location>
        <begin position="15"/>
        <end position="39"/>
    </location>
</feature>
<keyword evidence="1" id="KW-0472">Membrane</keyword>
<keyword evidence="1" id="KW-1133">Transmembrane helix</keyword>